<dbReference type="PANTHER" id="PTHR33112">
    <property type="entry name" value="DOMAIN PROTEIN, PUTATIVE-RELATED"/>
    <property type="match status" value="1"/>
</dbReference>
<reference evidence="2 3" key="1">
    <citation type="submission" date="2016-12" db="EMBL/GenBank/DDBJ databases">
        <title>The genomes of Aspergillus section Nigri reveals drivers in fungal speciation.</title>
        <authorList>
            <consortium name="DOE Joint Genome Institute"/>
            <person name="Vesth T.C."/>
            <person name="Nybo J."/>
            <person name="Theobald S."/>
            <person name="Brandl J."/>
            <person name="Frisvad J.C."/>
            <person name="Nielsen K.F."/>
            <person name="Lyhne E.K."/>
            <person name="Kogle M.E."/>
            <person name="Kuo A."/>
            <person name="Riley R."/>
            <person name="Clum A."/>
            <person name="Nolan M."/>
            <person name="Lipzen A."/>
            <person name="Salamov A."/>
            <person name="Henrissat B."/>
            <person name="Wiebenga A."/>
            <person name="De Vries R.P."/>
            <person name="Grigoriev I.V."/>
            <person name="Mortensen U.H."/>
            <person name="Andersen M.R."/>
            <person name="Baker S.E."/>
        </authorList>
    </citation>
    <scope>NUCLEOTIDE SEQUENCE [LARGE SCALE GENOMIC DNA]</scope>
    <source>
        <strain evidence="2 3">CBS 117.55</strain>
    </source>
</reference>
<dbReference type="OrthoDB" id="5362512at2759"/>
<dbReference type="Proteomes" id="UP000247233">
    <property type="component" value="Unassembled WGS sequence"/>
</dbReference>
<accession>A0A317VXX9</accession>
<dbReference type="EMBL" id="MSFL01000016">
    <property type="protein sequence ID" value="PWY79143.1"/>
    <property type="molecule type" value="Genomic_DNA"/>
</dbReference>
<dbReference type="AlphaFoldDB" id="A0A317VXX9"/>
<dbReference type="Pfam" id="PF06985">
    <property type="entry name" value="HET"/>
    <property type="match status" value="1"/>
</dbReference>
<sequence length="568" mass="64390">MGGIISLIKRCRKEEEPKEEVEQLPIENDASPSLPAQLCGACSQLDLEAMLQHETEEQAIGFLTDYLDADCPFCSLICQSVRIAWGDDWSTSRVCCETNASIRVFIRSQSPLSARIHGRMEHPEPRILLAIDQKPPTFQRNRATLRQLDRGKSRFIIAEIEHLPETVPSSAAANFLPRREVSQRIDVGLIQSWLSECRNHKHPRQLPSLGSESLFHEDHPFRLIDVVDECLVLKSSRCEYAALSYVWGRIPTLLSPGNNEKEIPILLTTRENVSRCSAPRSLSQAQPVSRTTGRIPRTVRDAMEMTRQIGMRYLWVDTLCIIQDDPEDKARIIEQMADVYDNATVTLVAAAGSDADAGLSGISPRTGQPLSPAQITNSTSGTTLNLSLCLPSLCDEIRRATWNTRGWTFQEQSLSQRCLYLTPAELFFNCSEAQWREGYNYSEEARSDGIALEIRTGPPWWNRNLRKDPDPTPYHYLGHGSQGLNSMGYQKAVQDYSRRNLTYQQDILSAYEGIFHRFQQLSNAPELSIRDTQSIPTQFMHLALLWFPGDGCERRLVEESEKFATWSW</sequence>
<dbReference type="RefSeq" id="XP_025398363.1">
    <property type="nucleotide sequence ID" value="XM_025543446.1"/>
</dbReference>
<gene>
    <name evidence="2" type="ORF">BO70DRAFT_362926</name>
</gene>
<feature type="domain" description="Heterokaryon incompatibility" evidence="1">
    <location>
        <begin position="240"/>
        <end position="411"/>
    </location>
</feature>
<organism evidence="2 3">
    <name type="scientific">Aspergillus heteromorphus CBS 117.55</name>
    <dbReference type="NCBI Taxonomy" id="1448321"/>
    <lineage>
        <taxon>Eukaryota</taxon>
        <taxon>Fungi</taxon>
        <taxon>Dikarya</taxon>
        <taxon>Ascomycota</taxon>
        <taxon>Pezizomycotina</taxon>
        <taxon>Eurotiomycetes</taxon>
        <taxon>Eurotiomycetidae</taxon>
        <taxon>Eurotiales</taxon>
        <taxon>Aspergillaceae</taxon>
        <taxon>Aspergillus</taxon>
        <taxon>Aspergillus subgen. Circumdati</taxon>
    </lineage>
</organism>
<protein>
    <submittedName>
        <fullName evidence="2">HET-domain-containing protein</fullName>
    </submittedName>
</protein>
<dbReference type="PANTHER" id="PTHR33112:SF16">
    <property type="entry name" value="HETEROKARYON INCOMPATIBILITY DOMAIN-CONTAINING PROTEIN"/>
    <property type="match status" value="1"/>
</dbReference>
<evidence type="ECO:0000313" key="2">
    <source>
        <dbReference type="EMBL" id="PWY79143.1"/>
    </source>
</evidence>
<evidence type="ECO:0000313" key="3">
    <source>
        <dbReference type="Proteomes" id="UP000247233"/>
    </source>
</evidence>
<dbReference type="GeneID" id="37065683"/>
<dbReference type="VEuPathDB" id="FungiDB:BO70DRAFT_362926"/>
<keyword evidence="3" id="KW-1185">Reference proteome</keyword>
<evidence type="ECO:0000259" key="1">
    <source>
        <dbReference type="Pfam" id="PF06985"/>
    </source>
</evidence>
<dbReference type="InterPro" id="IPR010730">
    <property type="entry name" value="HET"/>
</dbReference>
<name>A0A317VXX9_9EURO</name>
<proteinExistence type="predicted"/>
<comment type="caution">
    <text evidence="2">The sequence shown here is derived from an EMBL/GenBank/DDBJ whole genome shotgun (WGS) entry which is preliminary data.</text>
</comment>